<feature type="domain" description="Inositolphosphotransferase Aur1/Ipt1" evidence="6">
    <location>
        <begin position="148"/>
        <end position="308"/>
    </location>
</feature>
<feature type="transmembrane region" description="Helical" evidence="5">
    <location>
        <begin position="186"/>
        <end position="204"/>
    </location>
</feature>
<evidence type="ECO:0000256" key="3">
    <source>
        <dbReference type="ARBA" id="ARBA00022989"/>
    </source>
</evidence>
<feature type="transmembrane region" description="Helical" evidence="5">
    <location>
        <begin position="295"/>
        <end position="314"/>
    </location>
</feature>
<dbReference type="AlphaFoldDB" id="A0A6J6PU54"/>
<comment type="subcellular location">
    <subcellularLocation>
        <location evidence="1">Membrane</location>
        <topology evidence="1">Multi-pass membrane protein</topology>
    </subcellularLocation>
</comment>
<evidence type="ECO:0000313" key="7">
    <source>
        <dbReference type="EMBL" id="CAB4701932.1"/>
    </source>
</evidence>
<feature type="transmembrane region" description="Helical" evidence="5">
    <location>
        <begin position="271"/>
        <end position="289"/>
    </location>
</feature>
<keyword evidence="2 5" id="KW-0812">Transmembrane</keyword>
<dbReference type="CDD" id="cd03386">
    <property type="entry name" value="PAP2_Aur1_like"/>
    <property type="match status" value="1"/>
</dbReference>
<evidence type="ECO:0000256" key="1">
    <source>
        <dbReference type="ARBA" id="ARBA00004141"/>
    </source>
</evidence>
<dbReference type="PANTHER" id="PTHR31310">
    <property type="match status" value="1"/>
</dbReference>
<evidence type="ECO:0000259" key="6">
    <source>
        <dbReference type="Pfam" id="PF14378"/>
    </source>
</evidence>
<feature type="transmembrane region" description="Helical" evidence="5">
    <location>
        <begin position="152"/>
        <end position="174"/>
    </location>
</feature>
<feature type="transmembrane region" description="Helical" evidence="5">
    <location>
        <begin position="29"/>
        <end position="47"/>
    </location>
</feature>
<evidence type="ECO:0000256" key="2">
    <source>
        <dbReference type="ARBA" id="ARBA00022692"/>
    </source>
</evidence>
<dbReference type="PANTHER" id="PTHR31310:SF7">
    <property type="entry name" value="PA-PHOSPHATASE RELATED-FAMILY PROTEIN DDB_G0268928"/>
    <property type="match status" value="1"/>
</dbReference>
<dbReference type="InterPro" id="IPR026841">
    <property type="entry name" value="Aur1/Ipt1"/>
</dbReference>
<dbReference type="Gene3D" id="1.20.144.10">
    <property type="entry name" value="Phosphatidic acid phosphatase type 2/haloperoxidase"/>
    <property type="match status" value="1"/>
</dbReference>
<keyword evidence="4 5" id="KW-0472">Membrane</keyword>
<dbReference type="Pfam" id="PF14378">
    <property type="entry name" value="PAP2_3"/>
    <property type="match status" value="1"/>
</dbReference>
<feature type="transmembrane region" description="Helical" evidence="5">
    <location>
        <begin position="245"/>
        <end position="264"/>
    </location>
</feature>
<evidence type="ECO:0000256" key="4">
    <source>
        <dbReference type="ARBA" id="ARBA00023136"/>
    </source>
</evidence>
<proteinExistence type="predicted"/>
<dbReference type="GO" id="GO:0016020">
    <property type="term" value="C:membrane"/>
    <property type="evidence" value="ECO:0007669"/>
    <property type="project" value="UniProtKB-SubCell"/>
</dbReference>
<sequence>MSRLPDAPTSGAAALVSPVRPETRPRARLAAMAAYAVLLGAWSWWVGIPNDTVGVALWLWLATIAWDVDAPREHHLLFLRDWSKPIGLLIVYWLLRGLADEVGVPVHVRAPIRFDEWLAGLFGGTATPTEILQRSWCGVPCGYDVAPRWYDVVLTTTYASHFLVSLTLAAVLWVRHRPEWVRWMRRFVAINFAGLTIYWIYPMAPPWMASRDGYLGAVVRTTGRGWSEIDLHRQTMVLHGMGNKVAAMPSLHAGIAFLVAFYLITRLRSPARWLLLAYPVVMSTALVYYGEHYVVDALAGAVVALLVMLGCGAWERRHPASA</sequence>
<keyword evidence="3 5" id="KW-1133">Transmembrane helix</keyword>
<name>A0A6J6PU54_9ZZZZ</name>
<dbReference type="InterPro" id="IPR052185">
    <property type="entry name" value="IPC_Synthase-Related"/>
</dbReference>
<evidence type="ECO:0000256" key="5">
    <source>
        <dbReference type="SAM" id="Phobius"/>
    </source>
</evidence>
<protein>
    <submittedName>
        <fullName evidence="7">Unannotated protein</fullName>
    </submittedName>
</protein>
<dbReference type="InterPro" id="IPR036938">
    <property type="entry name" value="PAP2/HPO_sf"/>
</dbReference>
<dbReference type="EMBL" id="CAEZXR010000096">
    <property type="protein sequence ID" value="CAB4701932.1"/>
    <property type="molecule type" value="Genomic_DNA"/>
</dbReference>
<organism evidence="7">
    <name type="scientific">freshwater metagenome</name>
    <dbReference type="NCBI Taxonomy" id="449393"/>
    <lineage>
        <taxon>unclassified sequences</taxon>
        <taxon>metagenomes</taxon>
        <taxon>ecological metagenomes</taxon>
    </lineage>
</organism>
<dbReference type="SUPFAM" id="SSF48317">
    <property type="entry name" value="Acid phosphatase/Vanadium-dependent haloperoxidase"/>
    <property type="match status" value="1"/>
</dbReference>
<accession>A0A6J6PU54</accession>
<gene>
    <name evidence="7" type="ORF">UFOPK2579_00982</name>
</gene>
<reference evidence="7" key="1">
    <citation type="submission" date="2020-05" db="EMBL/GenBank/DDBJ databases">
        <authorList>
            <person name="Chiriac C."/>
            <person name="Salcher M."/>
            <person name="Ghai R."/>
            <person name="Kavagutti S V."/>
        </authorList>
    </citation>
    <scope>NUCLEOTIDE SEQUENCE</scope>
</reference>